<sequence length="498" mass="57430">MGINTALSARNSLPSHILLTRLRHYLAVIGNFIVPEFLLEPCPNKKSLHETAWLDGLRGVAALLVVLQHEHSMINMGHAYCYHYPEQTSPAAWPFVRLLFSGGSFAVILFFLISGYVVPRRLLRLMHEGRQAEFIEALTSAVVRRHGRLLMPAMLSALLTICFYWFTGWEPNWDNNKFASNFFQELWWWVLDCLQMLNYFTAFASYYNRVTWTIVAELKGSMALFAWLFAVHQMRVQFRLLATLALSFFLVIFGRGAMYSAFFAGMITCELDLLTASGEINRLWLPWRGISDYLKSRERARSIFLHSGLFFGLLFASTPLLHTDKPVKEAIANCSSWPSVLFNIVPWQYWNNWPDIAYRDFWWFWGAWLSAASIKEIRWARKLFETSFAQYLGRHSFSLYLTHLVVGATFSRIVLILTGFGHLGGPDANSPYDRIPIAAWRPAFPPHIGPAGFQPGMLLDLTLSLPVMFWVAEMGTKIFDRPSVRMSVWMYEKFKKLR</sequence>
<gene>
    <name evidence="3" type="ORF">Slin15195_G121410</name>
</gene>
<name>A0A9Q9AZE7_9PEZI</name>
<feature type="transmembrane region" description="Helical" evidence="1">
    <location>
        <begin position="397"/>
        <end position="420"/>
    </location>
</feature>
<feature type="domain" description="Acyltransferase 3" evidence="2">
    <location>
        <begin position="52"/>
        <end position="417"/>
    </location>
</feature>
<feature type="transmembrane region" description="Helical" evidence="1">
    <location>
        <begin position="238"/>
        <end position="258"/>
    </location>
</feature>
<dbReference type="Proteomes" id="UP001056384">
    <property type="component" value="Chromosome 11"/>
</dbReference>
<organism evidence="3 4">
    <name type="scientific">Septoria linicola</name>
    <dbReference type="NCBI Taxonomy" id="215465"/>
    <lineage>
        <taxon>Eukaryota</taxon>
        <taxon>Fungi</taxon>
        <taxon>Dikarya</taxon>
        <taxon>Ascomycota</taxon>
        <taxon>Pezizomycotina</taxon>
        <taxon>Dothideomycetes</taxon>
        <taxon>Dothideomycetidae</taxon>
        <taxon>Mycosphaerellales</taxon>
        <taxon>Mycosphaerellaceae</taxon>
        <taxon>Septoria</taxon>
    </lineage>
</organism>
<keyword evidence="1" id="KW-0472">Membrane</keyword>
<keyword evidence="3" id="KW-0808">Transferase</keyword>
<dbReference type="GO" id="GO:0016747">
    <property type="term" value="F:acyltransferase activity, transferring groups other than amino-acyl groups"/>
    <property type="evidence" value="ECO:0007669"/>
    <property type="project" value="InterPro"/>
</dbReference>
<keyword evidence="1" id="KW-0812">Transmembrane</keyword>
<keyword evidence="1" id="KW-1133">Transmembrane helix</keyword>
<protein>
    <submittedName>
        <fullName evidence="3">Acyltransferase 3 domain-containing protein</fullName>
    </submittedName>
</protein>
<proteinExistence type="predicted"/>
<dbReference type="InterPro" id="IPR002656">
    <property type="entry name" value="Acyl_transf_3_dom"/>
</dbReference>
<dbReference type="InterPro" id="IPR050879">
    <property type="entry name" value="Acyltransferase_3"/>
</dbReference>
<evidence type="ECO:0000256" key="1">
    <source>
        <dbReference type="SAM" id="Phobius"/>
    </source>
</evidence>
<feature type="transmembrane region" description="Helical" evidence="1">
    <location>
        <begin position="149"/>
        <end position="166"/>
    </location>
</feature>
<evidence type="ECO:0000259" key="2">
    <source>
        <dbReference type="Pfam" id="PF01757"/>
    </source>
</evidence>
<feature type="transmembrane region" description="Helical" evidence="1">
    <location>
        <begin position="95"/>
        <end position="118"/>
    </location>
</feature>
<dbReference type="PANTHER" id="PTHR23028:SF134">
    <property type="entry name" value="PUTATIVE (AFU_ORTHOLOGUE AFUA_4G08520)-RELATED"/>
    <property type="match status" value="1"/>
</dbReference>
<dbReference type="Pfam" id="PF01757">
    <property type="entry name" value="Acyl_transf_3"/>
    <property type="match status" value="1"/>
</dbReference>
<dbReference type="AlphaFoldDB" id="A0A9Q9AZE7"/>
<feature type="transmembrane region" description="Helical" evidence="1">
    <location>
        <begin position="303"/>
        <end position="321"/>
    </location>
</feature>
<keyword evidence="4" id="KW-1185">Reference proteome</keyword>
<evidence type="ECO:0000313" key="3">
    <source>
        <dbReference type="EMBL" id="USW58822.1"/>
    </source>
</evidence>
<feature type="transmembrane region" description="Helical" evidence="1">
    <location>
        <begin position="452"/>
        <end position="472"/>
    </location>
</feature>
<feature type="transmembrane region" description="Helical" evidence="1">
    <location>
        <begin position="214"/>
        <end position="232"/>
    </location>
</feature>
<reference evidence="3" key="1">
    <citation type="submission" date="2022-06" db="EMBL/GenBank/DDBJ databases">
        <title>Complete genome sequences of two strains of the flax pathogen Septoria linicola.</title>
        <authorList>
            <person name="Lapalu N."/>
            <person name="Simon A."/>
            <person name="Demenou B."/>
            <person name="Paumier D."/>
            <person name="Guillot M.-P."/>
            <person name="Gout L."/>
            <person name="Valade R."/>
        </authorList>
    </citation>
    <scope>NUCLEOTIDE SEQUENCE</scope>
    <source>
        <strain evidence="3">SE15195</strain>
    </source>
</reference>
<keyword evidence="3" id="KW-0012">Acyltransferase</keyword>
<dbReference type="EMBL" id="CP099428">
    <property type="protein sequence ID" value="USW58822.1"/>
    <property type="molecule type" value="Genomic_DNA"/>
</dbReference>
<evidence type="ECO:0000313" key="4">
    <source>
        <dbReference type="Proteomes" id="UP001056384"/>
    </source>
</evidence>
<dbReference type="PANTHER" id="PTHR23028">
    <property type="entry name" value="ACETYLTRANSFERASE"/>
    <property type="match status" value="1"/>
</dbReference>
<accession>A0A9Q9AZE7</accession>